<keyword evidence="3" id="KW-1185">Reference proteome</keyword>
<name>A0A849CAH2_9NOCA</name>
<evidence type="ECO:0000313" key="3">
    <source>
        <dbReference type="Proteomes" id="UP000586827"/>
    </source>
</evidence>
<dbReference type="RefSeq" id="WP_157553489.1">
    <property type="nucleotide sequence ID" value="NZ_JABELX010000016.1"/>
</dbReference>
<evidence type="ECO:0000256" key="1">
    <source>
        <dbReference type="SAM" id="Phobius"/>
    </source>
</evidence>
<dbReference type="EMBL" id="JABELX010000016">
    <property type="protein sequence ID" value="NNH74846.1"/>
    <property type="molecule type" value="Genomic_DNA"/>
</dbReference>
<reference evidence="2 3" key="1">
    <citation type="submission" date="2020-05" db="EMBL/GenBank/DDBJ databases">
        <title>MicrobeNet Type strains.</title>
        <authorList>
            <person name="Nicholson A.C."/>
        </authorList>
    </citation>
    <scope>NUCLEOTIDE SEQUENCE [LARGE SCALE GENOMIC DNA]</scope>
    <source>
        <strain evidence="2 3">JCM 3224</strain>
    </source>
</reference>
<dbReference type="AlphaFoldDB" id="A0A849CAH2"/>
<keyword evidence="1" id="KW-1133">Transmembrane helix</keyword>
<accession>A0A849CAH2</accession>
<feature type="transmembrane region" description="Helical" evidence="1">
    <location>
        <begin position="20"/>
        <end position="38"/>
    </location>
</feature>
<gene>
    <name evidence="2" type="ORF">HLB23_34200</name>
</gene>
<dbReference type="Proteomes" id="UP000586827">
    <property type="component" value="Unassembled WGS sequence"/>
</dbReference>
<keyword evidence="1" id="KW-0812">Transmembrane</keyword>
<proteinExistence type="predicted"/>
<protein>
    <submittedName>
        <fullName evidence="2">Uncharacterized protein</fullName>
    </submittedName>
</protein>
<evidence type="ECO:0000313" key="2">
    <source>
        <dbReference type="EMBL" id="NNH74846.1"/>
    </source>
</evidence>
<keyword evidence="1" id="KW-0472">Membrane</keyword>
<sequence length="142" mass="16220">MNGSKSAKPPGSGPFSRSLVRWIGLVAVLIIGTALVLADSQLARTDKLQRFEQPGEVTYADRSTHYVGLLERRSWVLRRHNEYEIYTGRYPEMGYGHFVSFDWTGSERPVIRDADWRPDGVRVRFESGHEIFVPADAFMFGR</sequence>
<comment type="caution">
    <text evidence="2">The sequence shown here is derived from an EMBL/GenBank/DDBJ whole genome shotgun (WGS) entry which is preliminary data.</text>
</comment>
<organism evidence="2 3">
    <name type="scientific">Nocardia uniformis</name>
    <dbReference type="NCBI Taxonomy" id="53432"/>
    <lineage>
        <taxon>Bacteria</taxon>
        <taxon>Bacillati</taxon>
        <taxon>Actinomycetota</taxon>
        <taxon>Actinomycetes</taxon>
        <taxon>Mycobacteriales</taxon>
        <taxon>Nocardiaceae</taxon>
        <taxon>Nocardia</taxon>
    </lineage>
</organism>